<dbReference type="SUPFAM" id="SSF55060">
    <property type="entry name" value="GHMP Kinase, C-terminal domain"/>
    <property type="match status" value="1"/>
</dbReference>
<evidence type="ECO:0000256" key="2">
    <source>
        <dbReference type="ARBA" id="ARBA00012052"/>
    </source>
</evidence>
<evidence type="ECO:0000256" key="8">
    <source>
        <dbReference type="ARBA" id="ARBA00032554"/>
    </source>
</evidence>
<dbReference type="InterPro" id="IPR006204">
    <property type="entry name" value="GHMP_kinase_N_dom"/>
</dbReference>
<evidence type="ECO:0000256" key="1">
    <source>
        <dbReference type="ARBA" id="ARBA00009684"/>
    </source>
</evidence>
<keyword evidence="6 9" id="KW-0418">Kinase</keyword>
<keyword evidence="4 9" id="KW-0808">Transferase</keyword>
<feature type="domain" description="GHMP kinase N-terminal" evidence="10">
    <location>
        <begin position="67"/>
        <end position="145"/>
    </location>
</feature>
<dbReference type="HAMAP" id="MF_00061">
    <property type="entry name" value="IspE"/>
    <property type="match status" value="1"/>
</dbReference>
<feature type="domain" description="GHMP kinase C-terminal" evidence="11">
    <location>
        <begin position="201"/>
        <end position="274"/>
    </location>
</feature>
<dbReference type="Proteomes" id="UP000724149">
    <property type="component" value="Unassembled WGS sequence"/>
</dbReference>
<dbReference type="Pfam" id="PF08544">
    <property type="entry name" value="GHMP_kinases_C"/>
    <property type="match status" value="1"/>
</dbReference>
<proteinExistence type="inferred from homology"/>
<dbReference type="EMBL" id="JACSNR010000010">
    <property type="protein sequence ID" value="MBM6924018.1"/>
    <property type="molecule type" value="Genomic_DNA"/>
</dbReference>
<keyword evidence="13" id="KW-1185">Reference proteome</keyword>
<dbReference type="InterPro" id="IPR013750">
    <property type="entry name" value="GHMP_kinase_C_dom"/>
</dbReference>
<dbReference type="PANTHER" id="PTHR43527:SF2">
    <property type="entry name" value="4-DIPHOSPHOCYTIDYL-2-C-METHYL-D-ERYTHRITOL KINASE, CHLOROPLASTIC"/>
    <property type="match status" value="1"/>
</dbReference>
<reference evidence="12 13" key="1">
    <citation type="journal article" date="2021" name="Sci. Rep.">
        <title>The distribution of antibiotic resistance genes in chicken gut microbiota commensals.</title>
        <authorList>
            <person name="Juricova H."/>
            <person name="Matiasovicova J."/>
            <person name="Kubasova T."/>
            <person name="Cejkova D."/>
            <person name="Rychlik I."/>
        </authorList>
    </citation>
    <scope>NUCLEOTIDE SEQUENCE [LARGE SCALE GENOMIC DNA]</scope>
    <source>
        <strain evidence="12 13">An564</strain>
    </source>
</reference>
<evidence type="ECO:0000256" key="5">
    <source>
        <dbReference type="ARBA" id="ARBA00022741"/>
    </source>
</evidence>
<evidence type="ECO:0000259" key="11">
    <source>
        <dbReference type="Pfam" id="PF08544"/>
    </source>
</evidence>
<protein>
    <recommendedName>
        <fullName evidence="3 9">4-diphosphocytidyl-2-C-methyl-D-erythritol kinase</fullName>
        <shortName evidence="9">CMK</shortName>
        <ecNumber evidence="2 9">2.7.1.148</ecNumber>
    </recommendedName>
    <alternativeName>
        <fullName evidence="8 9">4-(cytidine-5'-diphospho)-2-C-methyl-D-erythritol kinase</fullName>
    </alternativeName>
</protein>
<dbReference type="Gene3D" id="3.30.230.10">
    <property type="match status" value="1"/>
</dbReference>
<dbReference type="InterPro" id="IPR004424">
    <property type="entry name" value="IspE"/>
</dbReference>
<comment type="caution">
    <text evidence="12">The sequence shown here is derived from an EMBL/GenBank/DDBJ whole genome shotgun (WGS) entry which is preliminary data.</text>
</comment>
<dbReference type="EC" id="2.7.1.148" evidence="2 9"/>
<dbReference type="NCBIfam" id="TIGR00154">
    <property type="entry name" value="ispE"/>
    <property type="match status" value="1"/>
</dbReference>
<dbReference type="InterPro" id="IPR014721">
    <property type="entry name" value="Ribsml_uS5_D2-typ_fold_subgr"/>
</dbReference>
<comment type="catalytic activity">
    <reaction evidence="9">
        <text>4-CDP-2-C-methyl-D-erythritol + ATP = 4-CDP-2-C-methyl-D-erythritol 2-phosphate + ADP + H(+)</text>
        <dbReference type="Rhea" id="RHEA:18437"/>
        <dbReference type="ChEBI" id="CHEBI:15378"/>
        <dbReference type="ChEBI" id="CHEBI:30616"/>
        <dbReference type="ChEBI" id="CHEBI:57823"/>
        <dbReference type="ChEBI" id="CHEBI:57919"/>
        <dbReference type="ChEBI" id="CHEBI:456216"/>
        <dbReference type="EC" id="2.7.1.148"/>
    </reaction>
</comment>
<evidence type="ECO:0000256" key="9">
    <source>
        <dbReference type="HAMAP-Rule" id="MF_00061"/>
    </source>
</evidence>
<dbReference type="SUPFAM" id="SSF54211">
    <property type="entry name" value="Ribosomal protein S5 domain 2-like"/>
    <property type="match status" value="1"/>
</dbReference>
<keyword evidence="9" id="KW-0414">Isoprene biosynthesis</keyword>
<comment type="function">
    <text evidence="9">Catalyzes the phosphorylation of the position 2 hydroxy group of 4-diphosphocytidyl-2C-methyl-D-erythritol.</text>
</comment>
<dbReference type="PIRSF" id="PIRSF010376">
    <property type="entry name" value="IspE"/>
    <property type="match status" value="1"/>
</dbReference>
<evidence type="ECO:0000256" key="4">
    <source>
        <dbReference type="ARBA" id="ARBA00022679"/>
    </source>
</evidence>
<feature type="active site" evidence="9">
    <location>
        <position position="11"/>
    </location>
</feature>
<keyword evidence="7 9" id="KW-0067">ATP-binding</keyword>
<dbReference type="RefSeq" id="WP_204721657.1">
    <property type="nucleotide sequence ID" value="NZ_JACSNR010000010.1"/>
</dbReference>
<evidence type="ECO:0000313" key="12">
    <source>
        <dbReference type="EMBL" id="MBM6924018.1"/>
    </source>
</evidence>
<evidence type="ECO:0000259" key="10">
    <source>
        <dbReference type="Pfam" id="PF00288"/>
    </source>
</evidence>
<comment type="similarity">
    <text evidence="1 9">Belongs to the GHMP kinase family. IspE subfamily.</text>
</comment>
<dbReference type="GO" id="GO:0050515">
    <property type="term" value="F:4-(cytidine 5'-diphospho)-2-C-methyl-D-erythritol kinase activity"/>
    <property type="evidence" value="ECO:0007669"/>
    <property type="project" value="UniProtKB-EC"/>
</dbReference>
<dbReference type="Pfam" id="PF00288">
    <property type="entry name" value="GHMP_kinases_N"/>
    <property type="match status" value="1"/>
</dbReference>
<feature type="active site" evidence="9">
    <location>
        <position position="137"/>
    </location>
</feature>
<feature type="binding site" evidence="9">
    <location>
        <begin position="95"/>
        <end position="105"/>
    </location>
    <ligand>
        <name>ATP</name>
        <dbReference type="ChEBI" id="CHEBI:30616"/>
    </ligand>
</feature>
<evidence type="ECO:0000256" key="7">
    <source>
        <dbReference type="ARBA" id="ARBA00022840"/>
    </source>
</evidence>
<sequence>MKTVKVKCPAKLNLYLDITHRMPNGYHIMEMVMQAVNLFDTVYLTLNDTGEVTLSMEDSPIPADQTNIAWRCARLLLDETKSRYGVEIRIHKEIPSEAGLGGGSADGAGVLVGLNALLGSPLRTERLIELGARVGSDIPFCIQGGTAMVRGYGEILEALEPLDDCRILIAKPAKGVPTAECFARYDASGKPYGIPGTPLIKKAINADDLSAVCKLLYNALEEAADLPEVQEIRQIMLESGAAGSRMTGSGSAVFGIFPRSEQLENASRTLKKLGYYTRRCSPVEYGATITE</sequence>
<gene>
    <name evidence="9 12" type="primary">ispE</name>
    <name evidence="12" type="ORF">H9X81_10025</name>
</gene>
<evidence type="ECO:0000313" key="13">
    <source>
        <dbReference type="Proteomes" id="UP000724149"/>
    </source>
</evidence>
<dbReference type="Gene3D" id="3.30.70.890">
    <property type="entry name" value="GHMP kinase, C-terminal domain"/>
    <property type="match status" value="1"/>
</dbReference>
<name>A0ABS2GQB5_9FIRM</name>
<comment type="pathway">
    <text evidence="9">Isoprenoid biosynthesis; isopentenyl diphosphate biosynthesis via DXP pathway; isopentenyl diphosphate from 1-deoxy-D-xylulose 5-phosphate: step 3/6.</text>
</comment>
<evidence type="ECO:0000256" key="3">
    <source>
        <dbReference type="ARBA" id="ARBA00017473"/>
    </source>
</evidence>
<accession>A0ABS2GQB5</accession>
<evidence type="ECO:0000256" key="6">
    <source>
        <dbReference type="ARBA" id="ARBA00022777"/>
    </source>
</evidence>
<keyword evidence="5 9" id="KW-0547">Nucleotide-binding</keyword>
<dbReference type="PANTHER" id="PTHR43527">
    <property type="entry name" value="4-DIPHOSPHOCYTIDYL-2-C-METHYL-D-ERYTHRITOL KINASE, CHLOROPLASTIC"/>
    <property type="match status" value="1"/>
</dbReference>
<dbReference type="InterPro" id="IPR036554">
    <property type="entry name" value="GHMP_kinase_C_sf"/>
</dbReference>
<organism evidence="12 13">
    <name type="scientific">Hydrogenoanaerobacterium saccharovorans</name>
    <dbReference type="NCBI Taxonomy" id="474960"/>
    <lineage>
        <taxon>Bacteria</taxon>
        <taxon>Bacillati</taxon>
        <taxon>Bacillota</taxon>
        <taxon>Clostridia</taxon>
        <taxon>Eubacteriales</taxon>
        <taxon>Oscillospiraceae</taxon>
        <taxon>Hydrogenoanaerobacterium</taxon>
    </lineage>
</organism>
<dbReference type="InterPro" id="IPR020568">
    <property type="entry name" value="Ribosomal_Su5_D2-typ_SF"/>
</dbReference>